<dbReference type="Proteomes" id="UP000233769">
    <property type="component" value="Chromosome tk0001"/>
</dbReference>
<proteinExistence type="predicted"/>
<reference evidence="2" key="1">
    <citation type="submission" date="2017-10" db="EMBL/GenBank/DDBJ databases">
        <authorList>
            <person name="Regsiter A."/>
            <person name="William W."/>
        </authorList>
    </citation>
    <scope>NUCLEOTIDE SEQUENCE [LARGE SCALE GENOMIC DNA]</scope>
</reference>
<protein>
    <submittedName>
        <fullName evidence="1">Uncharacterized protein</fullName>
    </submittedName>
</protein>
<evidence type="ECO:0000313" key="2">
    <source>
        <dbReference type="Proteomes" id="UP000233769"/>
    </source>
</evidence>
<dbReference type="EMBL" id="LT962688">
    <property type="protein sequence ID" value="SOR28547.1"/>
    <property type="molecule type" value="Genomic_DNA"/>
</dbReference>
<dbReference type="AlphaFoldDB" id="A0A2N9AMG1"/>
<gene>
    <name evidence="1" type="ORF">TK0001_1945</name>
</gene>
<evidence type="ECO:0000313" key="1">
    <source>
        <dbReference type="EMBL" id="SOR28547.1"/>
    </source>
</evidence>
<sequence length="26" mass="3156">MTIVLRNRFQARLTDRQFAQLYPSTE</sequence>
<name>A0A2N9AMG1_METEX</name>
<organism evidence="1 2">
    <name type="scientific">Methylorubrum extorquens</name>
    <name type="common">Methylobacterium dichloromethanicum</name>
    <name type="synonym">Methylobacterium extorquens</name>
    <dbReference type="NCBI Taxonomy" id="408"/>
    <lineage>
        <taxon>Bacteria</taxon>
        <taxon>Pseudomonadati</taxon>
        <taxon>Pseudomonadota</taxon>
        <taxon>Alphaproteobacteria</taxon>
        <taxon>Hyphomicrobiales</taxon>
        <taxon>Methylobacteriaceae</taxon>
        <taxon>Methylorubrum</taxon>
    </lineage>
</organism>
<accession>A0A2N9AMG1</accession>